<dbReference type="GO" id="GO:0030158">
    <property type="term" value="F:protein xylosyltransferase activity"/>
    <property type="evidence" value="ECO:0007669"/>
    <property type="project" value="InterPro"/>
</dbReference>
<dbReference type="CAZy" id="GT14">
    <property type="family name" value="Glycosyltransferase Family 14"/>
</dbReference>
<dbReference type="KEGG" id="bxy:BXY_38660"/>
<evidence type="ECO:0000256" key="2">
    <source>
        <dbReference type="ARBA" id="ARBA00004648"/>
    </source>
</evidence>
<keyword evidence="12" id="KW-1015">Disulfide bond</keyword>
<dbReference type="PATRIC" id="fig|657309.4.peg.2826"/>
<evidence type="ECO:0000256" key="7">
    <source>
        <dbReference type="ARBA" id="ARBA00022824"/>
    </source>
</evidence>
<keyword evidence="4" id="KW-0808">Transferase</keyword>
<keyword evidence="10" id="KW-0333">Golgi apparatus</keyword>
<evidence type="ECO:0000256" key="1">
    <source>
        <dbReference type="ARBA" id="ARBA00004323"/>
    </source>
</evidence>
<keyword evidence="9" id="KW-1133">Transmembrane helix</keyword>
<evidence type="ECO:0000256" key="12">
    <source>
        <dbReference type="ARBA" id="ARBA00023157"/>
    </source>
</evidence>
<evidence type="ECO:0000256" key="13">
    <source>
        <dbReference type="ARBA" id="ARBA00023180"/>
    </source>
</evidence>
<dbReference type="AlphaFoldDB" id="D6D312"/>
<dbReference type="Proteomes" id="UP000008795">
    <property type="component" value="Chromosome"/>
</dbReference>
<evidence type="ECO:0000256" key="10">
    <source>
        <dbReference type="ARBA" id="ARBA00023034"/>
    </source>
</evidence>
<dbReference type="eggNOG" id="ENOG502Z86D">
    <property type="taxonomic scope" value="Bacteria"/>
</dbReference>
<dbReference type="PANTHER" id="PTHR46025:SF3">
    <property type="entry name" value="XYLOSYLTRANSFERASE OXT"/>
    <property type="match status" value="1"/>
</dbReference>
<keyword evidence="7" id="KW-0256">Endoplasmic reticulum</keyword>
<evidence type="ECO:0000256" key="14">
    <source>
        <dbReference type="ARBA" id="ARBA00042865"/>
    </source>
</evidence>
<accession>D6D312</accession>
<comment type="subcellular location">
    <subcellularLocation>
        <location evidence="2">Endoplasmic reticulum membrane</location>
        <topology evidence="2">Single-pass type II membrane protein</topology>
    </subcellularLocation>
    <subcellularLocation>
        <location evidence="1">Golgi apparatus membrane</location>
        <topology evidence="1">Single-pass type II membrane protein</topology>
    </subcellularLocation>
</comment>
<keyword evidence="8" id="KW-0735">Signal-anchor</keyword>
<evidence type="ECO:0000256" key="3">
    <source>
        <dbReference type="ARBA" id="ARBA00022676"/>
    </source>
</evidence>
<evidence type="ECO:0000256" key="5">
    <source>
        <dbReference type="ARBA" id="ARBA00022692"/>
    </source>
</evidence>
<organism evidence="15 16">
    <name type="scientific">Bacteroides xylanisolvens XB1A</name>
    <dbReference type="NCBI Taxonomy" id="657309"/>
    <lineage>
        <taxon>Bacteria</taxon>
        <taxon>Pseudomonadati</taxon>
        <taxon>Bacteroidota</taxon>
        <taxon>Bacteroidia</taxon>
        <taxon>Bacteroidales</taxon>
        <taxon>Bacteroidaceae</taxon>
        <taxon>Bacteroides</taxon>
    </lineage>
</organism>
<keyword evidence="11" id="KW-0472">Membrane</keyword>
<dbReference type="GO" id="GO:0016020">
    <property type="term" value="C:membrane"/>
    <property type="evidence" value="ECO:0007669"/>
    <property type="project" value="InterPro"/>
</dbReference>
<dbReference type="GO" id="GO:0050650">
    <property type="term" value="P:chondroitin sulfate proteoglycan biosynthetic process"/>
    <property type="evidence" value="ECO:0007669"/>
    <property type="project" value="TreeGrafter"/>
</dbReference>
<keyword evidence="3" id="KW-0328">Glycosyltransferase</keyword>
<dbReference type="InterPro" id="IPR003406">
    <property type="entry name" value="Glyco_trans_14"/>
</dbReference>
<dbReference type="GO" id="GO:0046872">
    <property type="term" value="F:metal ion binding"/>
    <property type="evidence" value="ECO:0007669"/>
    <property type="project" value="UniProtKB-KW"/>
</dbReference>
<protein>
    <recommendedName>
        <fullName evidence="14">Peptide O-xylosyltransferase</fullName>
    </recommendedName>
</protein>
<keyword evidence="6" id="KW-0479">Metal-binding</keyword>
<evidence type="ECO:0000256" key="4">
    <source>
        <dbReference type="ARBA" id="ARBA00022679"/>
    </source>
</evidence>
<dbReference type="Pfam" id="PF02485">
    <property type="entry name" value="Branch"/>
    <property type="match status" value="1"/>
</dbReference>
<dbReference type="PANTHER" id="PTHR46025">
    <property type="entry name" value="XYLOSYLTRANSFERASE OXT"/>
    <property type="match status" value="1"/>
</dbReference>
<keyword evidence="13" id="KW-0325">Glycoprotein</keyword>
<reference evidence="15 16" key="2">
    <citation type="submission" date="2010-03" db="EMBL/GenBank/DDBJ databases">
        <authorList>
            <person name="Pajon A."/>
        </authorList>
    </citation>
    <scope>NUCLEOTIDE SEQUENCE [LARGE SCALE GENOMIC DNA]</scope>
    <source>
        <strain evidence="15 16">XB1A</strain>
    </source>
</reference>
<dbReference type="EMBL" id="FP929033">
    <property type="protein sequence ID" value="CBK68814.1"/>
    <property type="molecule type" value="Genomic_DNA"/>
</dbReference>
<evidence type="ECO:0000256" key="8">
    <source>
        <dbReference type="ARBA" id="ARBA00022968"/>
    </source>
</evidence>
<gene>
    <name evidence="15" type="ORF">BXY_38660</name>
</gene>
<keyword evidence="5" id="KW-0812">Transmembrane</keyword>
<reference evidence="15 16" key="1">
    <citation type="submission" date="2010-03" db="EMBL/GenBank/DDBJ databases">
        <title>The genome sequence of Bacteriodes xylanisolvens XB1A.</title>
        <authorList>
            <consortium name="metaHIT consortium -- http://www.metahit.eu/"/>
            <person name="Pajon A."/>
            <person name="Turner K."/>
            <person name="Parkhill J."/>
            <person name="Bernalier A."/>
        </authorList>
    </citation>
    <scope>NUCLEOTIDE SEQUENCE [LARGE SCALE GENOMIC DNA]</scope>
    <source>
        <strain evidence="15 16">XB1A</strain>
    </source>
</reference>
<sequence>MGAMEKHAFLIIAHTDWSLLKTLVSLLDYELNDIYIHIDAKVPAKAIPDIICSKSNLYMLEHRISVAWGDISVVEAEYLLFEIAYNNSHYGYYHLLSGVDLPLKSKEYIYSFFYAVWQRIHWFLPLQ</sequence>
<evidence type="ECO:0000313" key="16">
    <source>
        <dbReference type="Proteomes" id="UP000008795"/>
    </source>
</evidence>
<dbReference type="HOGENOM" id="CLU_1966229_0_0_10"/>
<evidence type="ECO:0000256" key="11">
    <source>
        <dbReference type="ARBA" id="ARBA00023136"/>
    </source>
</evidence>
<proteinExistence type="predicted"/>
<name>D6D312_9BACE</name>
<evidence type="ECO:0000256" key="6">
    <source>
        <dbReference type="ARBA" id="ARBA00022723"/>
    </source>
</evidence>
<evidence type="ECO:0000313" key="15">
    <source>
        <dbReference type="EMBL" id="CBK68814.1"/>
    </source>
</evidence>
<dbReference type="GO" id="GO:0015012">
    <property type="term" value="P:heparan sulfate proteoglycan biosynthetic process"/>
    <property type="evidence" value="ECO:0007669"/>
    <property type="project" value="TreeGrafter"/>
</dbReference>
<evidence type="ECO:0000256" key="9">
    <source>
        <dbReference type="ARBA" id="ARBA00022989"/>
    </source>
</evidence>
<dbReference type="InterPro" id="IPR043538">
    <property type="entry name" value="XYLT"/>
</dbReference>